<reference evidence="2" key="1">
    <citation type="journal article" date="2023" name="Science">
        <title>Genome structures resolve the early diversification of teleost fishes.</title>
        <authorList>
            <person name="Parey E."/>
            <person name="Louis A."/>
            <person name="Montfort J."/>
            <person name="Bouchez O."/>
            <person name="Roques C."/>
            <person name="Iampietro C."/>
            <person name="Lluch J."/>
            <person name="Castinel A."/>
            <person name="Donnadieu C."/>
            <person name="Desvignes T."/>
            <person name="Floi Bucao C."/>
            <person name="Jouanno E."/>
            <person name="Wen M."/>
            <person name="Mejri S."/>
            <person name="Dirks R."/>
            <person name="Jansen H."/>
            <person name="Henkel C."/>
            <person name="Chen W.J."/>
            <person name="Zahm M."/>
            <person name="Cabau C."/>
            <person name="Klopp C."/>
            <person name="Thompson A.W."/>
            <person name="Robinson-Rechavi M."/>
            <person name="Braasch I."/>
            <person name="Lecointre G."/>
            <person name="Bobe J."/>
            <person name="Postlethwait J.H."/>
            <person name="Berthelot C."/>
            <person name="Roest Crollius H."/>
            <person name="Guiguen Y."/>
        </authorList>
    </citation>
    <scope>NUCLEOTIDE SEQUENCE</scope>
    <source>
        <strain evidence="2">NC1722</strain>
    </source>
</reference>
<accession>A0AAD7R556</accession>
<evidence type="ECO:0000256" key="1">
    <source>
        <dbReference type="SAM" id="MobiDB-lite"/>
    </source>
</evidence>
<sequence length="208" mass="22151">MGWWWGQGQELAVPQELPQEQDPKQGPEPGPQPYPKPQWCLRPYPGQEPELRQEWPGTGAVSAGSVVLGPRELEPGTEAVAVAGISAIPCTTASWPLEALLPRVADLHLLSPPEEPDPGDRKKSRTGRHPCTACHATTLCSFLRAFTPIRPQITFSSSGRNCPNTTDLPCCLTCSTTSRGATPQPAAPLNHAAAQSPPPPLSAPAPPQ</sequence>
<feature type="compositionally biased region" description="Pro residues" evidence="1">
    <location>
        <begin position="196"/>
        <end position="208"/>
    </location>
</feature>
<gene>
    <name evidence="2" type="ORF">AAFF_G00432270</name>
</gene>
<organism evidence="2 3">
    <name type="scientific">Aldrovandia affinis</name>
    <dbReference type="NCBI Taxonomy" id="143900"/>
    <lineage>
        <taxon>Eukaryota</taxon>
        <taxon>Metazoa</taxon>
        <taxon>Chordata</taxon>
        <taxon>Craniata</taxon>
        <taxon>Vertebrata</taxon>
        <taxon>Euteleostomi</taxon>
        <taxon>Actinopterygii</taxon>
        <taxon>Neopterygii</taxon>
        <taxon>Teleostei</taxon>
        <taxon>Notacanthiformes</taxon>
        <taxon>Halosauridae</taxon>
        <taxon>Aldrovandia</taxon>
    </lineage>
</organism>
<feature type="region of interest" description="Disordered" evidence="1">
    <location>
        <begin position="110"/>
        <end position="129"/>
    </location>
</feature>
<evidence type="ECO:0000313" key="3">
    <source>
        <dbReference type="Proteomes" id="UP001221898"/>
    </source>
</evidence>
<name>A0AAD7R556_9TELE</name>
<feature type="region of interest" description="Disordered" evidence="1">
    <location>
        <begin position="178"/>
        <end position="208"/>
    </location>
</feature>
<comment type="caution">
    <text evidence="2">The sequence shown here is derived from an EMBL/GenBank/DDBJ whole genome shotgun (WGS) entry which is preliminary data.</text>
</comment>
<keyword evidence="3" id="KW-1185">Reference proteome</keyword>
<feature type="compositionally biased region" description="Pro residues" evidence="1">
    <location>
        <begin position="26"/>
        <end position="36"/>
    </location>
</feature>
<evidence type="ECO:0000313" key="2">
    <source>
        <dbReference type="EMBL" id="KAJ8361661.1"/>
    </source>
</evidence>
<protein>
    <submittedName>
        <fullName evidence="2">Uncharacterized protein</fullName>
    </submittedName>
</protein>
<feature type="region of interest" description="Disordered" evidence="1">
    <location>
        <begin position="1"/>
        <end position="57"/>
    </location>
</feature>
<dbReference type="AlphaFoldDB" id="A0AAD7R556"/>
<proteinExistence type="predicted"/>
<dbReference type="EMBL" id="JAINUG010000937">
    <property type="protein sequence ID" value="KAJ8361661.1"/>
    <property type="molecule type" value="Genomic_DNA"/>
</dbReference>
<dbReference type="Proteomes" id="UP001221898">
    <property type="component" value="Unassembled WGS sequence"/>
</dbReference>